<dbReference type="Proteomes" id="UP000054908">
    <property type="component" value="Unassembled WGS sequence"/>
</dbReference>
<evidence type="ECO:0000256" key="2">
    <source>
        <dbReference type="ARBA" id="ARBA00022670"/>
    </source>
</evidence>
<dbReference type="OrthoDB" id="5378341at2"/>
<evidence type="ECO:0000313" key="15">
    <source>
        <dbReference type="Proteomes" id="UP000054908"/>
    </source>
</evidence>
<dbReference type="CDD" id="cd09597">
    <property type="entry name" value="M4_TLP"/>
    <property type="match status" value="1"/>
</dbReference>
<dbReference type="Pfam" id="PF02868">
    <property type="entry name" value="Peptidase_M4_C"/>
    <property type="match status" value="1"/>
</dbReference>
<dbReference type="PANTHER" id="PTHR33794:SF1">
    <property type="entry name" value="BACILLOLYSIN"/>
    <property type="match status" value="1"/>
</dbReference>
<keyword evidence="2 10" id="KW-0645">Protease</keyword>
<dbReference type="Gene3D" id="3.10.450.490">
    <property type="match status" value="1"/>
</dbReference>
<feature type="signal peptide" evidence="10">
    <location>
        <begin position="1"/>
        <end position="24"/>
    </location>
</feature>
<evidence type="ECO:0000259" key="12">
    <source>
        <dbReference type="Pfam" id="PF02868"/>
    </source>
</evidence>
<dbReference type="PRINTS" id="PR00730">
    <property type="entry name" value="THERMOLYSIN"/>
</dbReference>
<feature type="chain" id="PRO_5023068556" description="Neutral metalloproteinase" evidence="10">
    <location>
        <begin position="25"/>
        <end position="544"/>
    </location>
</feature>
<dbReference type="GO" id="GO:0005576">
    <property type="term" value="C:extracellular region"/>
    <property type="evidence" value="ECO:0007669"/>
    <property type="project" value="UniProtKB-SubCell"/>
</dbReference>
<dbReference type="STRING" id="466.Lmac_2849"/>
<keyword evidence="8" id="KW-0865">Zymogen</keyword>
<accession>A0A0W0VV81</accession>
<evidence type="ECO:0000256" key="10">
    <source>
        <dbReference type="RuleBase" id="RU366073"/>
    </source>
</evidence>
<evidence type="ECO:0000256" key="1">
    <source>
        <dbReference type="ARBA" id="ARBA00009388"/>
    </source>
</evidence>
<comment type="similarity">
    <text evidence="1 10">Belongs to the peptidase M4 family.</text>
</comment>
<evidence type="ECO:0000256" key="5">
    <source>
        <dbReference type="ARBA" id="ARBA00022801"/>
    </source>
</evidence>
<keyword evidence="5 10" id="KW-0378">Hydrolase</keyword>
<dbReference type="PATRIC" id="fig|466.6.peg.3051"/>
<dbReference type="InterPro" id="IPR011096">
    <property type="entry name" value="FTP_domain"/>
</dbReference>
<dbReference type="InterPro" id="IPR050728">
    <property type="entry name" value="Zinc_Metalloprotease_M4"/>
</dbReference>
<dbReference type="Gene3D" id="3.10.170.10">
    <property type="match status" value="1"/>
</dbReference>
<feature type="domain" description="Peptidase M4 C-terminal" evidence="12">
    <location>
        <begin position="386"/>
        <end position="533"/>
    </location>
</feature>
<evidence type="ECO:0000256" key="8">
    <source>
        <dbReference type="ARBA" id="ARBA00023145"/>
    </source>
</evidence>
<dbReference type="PANTHER" id="PTHR33794">
    <property type="entry name" value="BACILLOLYSIN"/>
    <property type="match status" value="1"/>
</dbReference>
<sequence length="544" mass="61310">MQLNFRLSVPATCLGLAAITSAQAVEPMPLQQASFKRIQQQFQLVLPGVANAGGAPDTLQFIQQRTDKNHVTHVRMQQQYLGFEVYGGYAIMHSKATAMHLLNTQNNVWMNGVLYRGLPDELGQPSADFIKNTIVALQQFKAHYQGKDVSEEQVTPMVYIDNQHQAHWAYRVSMYIRHEHQIPERSTAILDAKTHKSFIQWNDIKTARMAVKGTGYGGNSKTGQYLFGKTFPLLDLTYDNLLKTCYMENAAVRVVDMEHKYHSLNLPMKFRCRNSQDNNPLTFWTGYRNDGYDKINGGFSPTNDALYFGYAIKHMYRDWYDIEVLSKKGNSMQIVMRVHYGEGYDNAYWDGRQMTFGDGDLTSMYPLVSLGIGAHEISHGFTEQHSNLQYTGHSGGLNESFSDMAAQAAEFYSTGKNTWLIGAEIMKKGSGIEALRYMDKPSRDGQSIDSAEQYYEALDVHYSSGVYNRLFYLMSTLSGWNPRKAFEVMVKANMDYWTPTATFDEAGCGVLNATHDFGFSVDDVKKSLAAVAVNFDSCVIGNNG</sequence>
<dbReference type="EC" id="3.4.24.-" evidence="10"/>
<dbReference type="GO" id="GO:0046872">
    <property type="term" value="F:metal ion binding"/>
    <property type="evidence" value="ECO:0007669"/>
    <property type="project" value="UniProtKB-UniRule"/>
</dbReference>
<keyword evidence="10" id="KW-0964">Secreted</keyword>
<keyword evidence="7 10" id="KW-0482">Metalloprotease</keyword>
<evidence type="ECO:0000256" key="9">
    <source>
        <dbReference type="PIRSR" id="PIRSR623612-1"/>
    </source>
</evidence>
<dbReference type="InterPro" id="IPR023612">
    <property type="entry name" value="Peptidase_M4"/>
</dbReference>
<feature type="active site" description="Proton donor" evidence="9">
    <location>
        <position position="461"/>
    </location>
</feature>
<evidence type="ECO:0000259" key="13">
    <source>
        <dbReference type="Pfam" id="PF07504"/>
    </source>
</evidence>
<dbReference type="GO" id="GO:0006508">
    <property type="term" value="P:proteolysis"/>
    <property type="evidence" value="ECO:0007669"/>
    <property type="project" value="UniProtKB-KW"/>
</dbReference>
<comment type="cofactor">
    <cofactor evidence="10">
        <name>Zn(2+)</name>
        <dbReference type="ChEBI" id="CHEBI:29105"/>
    </cofactor>
</comment>
<keyword evidence="15" id="KW-1185">Reference proteome</keyword>
<evidence type="ECO:0000313" key="14">
    <source>
        <dbReference type="EMBL" id="KTD23976.1"/>
    </source>
</evidence>
<dbReference type="RefSeq" id="WP_058453531.1">
    <property type="nucleotide sequence ID" value="NZ_CAAAIB010000008.1"/>
</dbReference>
<gene>
    <name evidence="14" type="primary">proA_1</name>
    <name evidence="14" type="ORF">Lmac_2849</name>
</gene>
<dbReference type="InterPro" id="IPR001570">
    <property type="entry name" value="Peptidase_M4_C_domain"/>
</dbReference>
<protein>
    <recommendedName>
        <fullName evidence="10">Neutral metalloproteinase</fullName>
        <ecNumber evidence="10">3.4.24.-</ecNumber>
    </recommendedName>
</protein>
<dbReference type="GO" id="GO:0004222">
    <property type="term" value="F:metalloendopeptidase activity"/>
    <property type="evidence" value="ECO:0007669"/>
    <property type="project" value="UniProtKB-UniRule"/>
</dbReference>
<dbReference type="Gene3D" id="1.10.390.10">
    <property type="entry name" value="Neutral Protease Domain 2"/>
    <property type="match status" value="1"/>
</dbReference>
<dbReference type="InterPro" id="IPR013856">
    <property type="entry name" value="Peptidase_M4_domain"/>
</dbReference>
<feature type="domain" description="FTP" evidence="13">
    <location>
        <begin position="57"/>
        <end position="95"/>
    </location>
</feature>
<dbReference type="InterPro" id="IPR027268">
    <property type="entry name" value="Peptidase_M4/M1_CTD_sf"/>
</dbReference>
<evidence type="ECO:0000259" key="11">
    <source>
        <dbReference type="Pfam" id="PF01447"/>
    </source>
</evidence>
<comment type="function">
    <text evidence="10">Extracellular zinc metalloprotease.</text>
</comment>
<proteinExistence type="inferred from homology"/>
<dbReference type="Pfam" id="PF01447">
    <property type="entry name" value="Peptidase_M4"/>
    <property type="match status" value="1"/>
</dbReference>
<evidence type="ECO:0000256" key="6">
    <source>
        <dbReference type="ARBA" id="ARBA00022833"/>
    </source>
</evidence>
<feature type="active site" evidence="9">
    <location>
        <position position="376"/>
    </location>
</feature>
<dbReference type="Pfam" id="PF07504">
    <property type="entry name" value="FTP"/>
    <property type="match status" value="1"/>
</dbReference>
<dbReference type="AlphaFoldDB" id="A0A0W0VV81"/>
<evidence type="ECO:0000256" key="7">
    <source>
        <dbReference type="ARBA" id="ARBA00023049"/>
    </source>
</evidence>
<dbReference type="SUPFAM" id="SSF55486">
    <property type="entry name" value="Metalloproteases ('zincins'), catalytic domain"/>
    <property type="match status" value="1"/>
</dbReference>
<name>A0A0W0VV81_9GAMM</name>
<dbReference type="EMBL" id="LNYL01000051">
    <property type="protein sequence ID" value="KTD23976.1"/>
    <property type="molecule type" value="Genomic_DNA"/>
</dbReference>
<evidence type="ECO:0000256" key="3">
    <source>
        <dbReference type="ARBA" id="ARBA00022723"/>
    </source>
</evidence>
<reference evidence="14 15" key="1">
    <citation type="submission" date="2015-11" db="EMBL/GenBank/DDBJ databases">
        <title>Genomic analysis of 38 Legionella species identifies large and diverse effector repertoires.</title>
        <authorList>
            <person name="Burstein D."/>
            <person name="Amaro F."/>
            <person name="Zusman T."/>
            <person name="Lifshitz Z."/>
            <person name="Cohen O."/>
            <person name="Gilbert J.A."/>
            <person name="Pupko T."/>
            <person name="Shuman H.A."/>
            <person name="Segal G."/>
        </authorList>
    </citation>
    <scope>NUCLEOTIDE SEQUENCE [LARGE SCALE GENOMIC DNA]</scope>
    <source>
        <strain evidence="14 15">PX-1-G2-E2</strain>
    </source>
</reference>
<dbReference type="Gene3D" id="3.10.450.40">
    <property type="match status" value="1"/>
</dbReference>
<keyword evidence="6 10" id="KW-0862">Zinc</keyword>
<dbReference type="NCBIfam" id="NF045902">
    <property type="entry name" value="MetaloprotProALeg"/>
    <property type="match status" value="1"/>
</dbReference>
<organism evidence="14 15">
    <name type="scientific">Legionella maceachernii</name>
    <dbReference type="NCBI Taxonomy" id="466"/>
    <lineage>
        <taxon>Bacteria</taxon>
        <taxon>Pseudomonadati</taxon>
        <taxon>Pseudomonadota</taxon>
        <taxon>Gammaproteobacteria</taxon>
        <taxon>Legionellales</taxon>
        <taxon>Legionellaceae</taxon>
        <taxon>Legionella</taxon>
    </lineage>
</organism>
<comment type="subcellular location">
    <subcellularLocation>
        <location evidence="10">Secreted</location>
    </subcellularLocation>
</comment>
<keyword evidence="4 10" id="KW-0732">Signal</keyword>
<keyword evidence="3" id="KW-0479">Metal-binding</keyword>
<evidence type="ECO:0000256" key="4">
    <source>
        <dbReference type="ARBA" id="ARBA00022729"/>
    </source>
</evidence>
<feature type="domain" description="Peptidase M4" evidence="11">
    <location>
        <begin position="221"/>
        <end position="383"/>
    </location>
</feature>
<comment type="caution">
    <text evidence="14">The sequence shown here is derived from an EMBL/GenBank/DDBJ whole genome shotgun (WGS) entry which is preliminary data.</text>
</comment>